<name>A0A165CG81_9BASI</name>
<evidence type="ECO:0000313" key="2">
    <source>
        <dbReference type="Proteomes" id="UP000076842"/>
    </source>
</evidence>
<sequence>MFIAMQTRWQRELSAEIDGHLMCIDDTHNAKHSTTRSRCSLWPVETTGPSLDHPELWGLSHQRIRITQKEQFQTAGKEFAPWHSPSLWNTSSATGVPIRLGGQLFQEQRGIFLRKRITTNILNLLNCYGSEGLINLEAQARLKAEDDGSQDRFWTCHSCIAGANMYYLLFQSDEGKLYYVDMLATACFKASQHTTASSESITKSQWPPNLSSSYGTAALV</sequence>
<proteinExistence type="predicted"/>
<accession>A0A165CG81</accession>
<reference evidence="1 2" key="1">
    <citation type="journal article" date="2016" name="Mol. Biol. Evol.">
        <title>Comparative Genomics of Early-Diverging Mushroom-Forming Fungi Provides Insights into the Origins of Lignocellulose Decay Capabilities.</title>
        <authorList>
            <person name="Nagy L.G."/>
            <person name="Riley R."/>
            <person name="Tritt A."/>
            <person name="Adam C."/>
            <person name="Daum C."/>
            <person name="Floudas D."/>
            <person name="Sun H."/>
            <person name="Yadav J.S."/>
            <person name="Pangilinan J."/>
            <person name="Larsson K.H."/>
            <person name="Matsuura K."/>
            <person name="Barry K."/>
            <person name="Labutti K."/>
            <person name="Kuo R."/>
            <person name="Ohm R.A."/>
            <person name="Bhattacharya S.S."/>
            <person name="Shirouzu T."/>
            <person name="Yoshinaga Y."/>
            <person name="Martin F.M."/>
            <person name="Grigoriev I.V."/>
            <person name="Hibbett D.S."/>
        </authorList>
    </citation>
    <scope>NUCLEOTIDE SEQUENCE [LARGE SCALE GENOMIC DNA]</scope>
    <source>
        <strain evidence="1 2">HHB12733</strain>
    </source>
</reference>
<organism evidence="1 2">
    <name type="scientific">Calocera cornea HHB12733</name>
    <dbReference type="NCBI Taxonomy" id="1353952"/>
    <lineage>
        <taxon>Eukaryota</taxon>
        <taxon>Fungi</taxon>
        <taxon>Dikarya</taxon>
        <taxon>Basidiomycota</taxon>
        <taxon>Agaricomycotina</taxon>
        <taxon>Dacrymycetes</taxon>
        <taxon>Dacrymycetales</taxon>
        <taxon>Dacrymycetaceae</taxon>
        <taxon>Calocera</taxon>
    </lineage>
</organism>
<protein>
    <submittedName>
        <fullName evidence="1">Uncharacterized protein</fullName>
    </submittedName>
</protein>
<evidence type="ECO:0000313" key="1">
    <source>
        <dbReference type="EMBL" id="KZT50737.1"/>
    </source>
</evidence>
<dbReference type="EMBL" id="KV424148">
    <property type="protein sequence ID" value="KZT50737.1"/>
    <property type="molecule type" value="Genomic_DNA"/>
</dbReference>
<dbReference type="InParanoid" id="A0A165CG81"/>
<gene>
    <name evidence="1" type="ORF">CALCODRAFT_558977</name>
</gene>
<dbReference type="AlphaFoldDB" id="A0A165CG81"/>
<keyword evidence="2" id="KW-1185">Reference proteome</keyword>
<dbReference type="Proteomes" id="UP000076842">
    <property type="component" value="Unassembled WGS sequence"/>
</dbReference>